<dbReference type="FunFam" id="3.40.50.2300:FF:000192">
    <property type="entry name" value="Ethylene receptor"/>
    <property type="match status" value="1"/>
</dbReference>
<dbReference type="SMART" id="SM00065">
    <property type="entry name" value="GAF"/>
    <property type="match status" value="1"/>
</dbReference>
<dbReference type="InterPro" id="IPR001789">
    <property type="entry name" value="Sig_transdc_resp-reg_receiver"/>
</dbReference>
<comment type="subcellular location">
    <subcellularLocation>
        <location evidence="3">Endoplasmic reticulum membrane</location>
        <topology evidence="3">Multi-pass membrane protein</topology>
    </subcellularLocation>
</comment>
<dbReference type="PROSITE" id="PS50110">
    <property type="entry name" value="RESPONSE_REGULATORY"/>
    <property type="match status" value="1"/>
</dbReference>
<reference evidence="26" key="1">
    <citation type="journal article" date="2019" name="Gigascience">
        <title>De novo genome assembly of the endangered Acer yangbiense, a plant species with extremely small populations endemic to Yunnan Province, China.</title>
        <authorList>
            <person name="Yang J."/>
            <person name="Wariss H.M."/>
            <person name="Tao L."/>
            <person name="Zhang R."/>
            <person name="Yun Q."/>
            <person name="Hollingsworth P."/>
            <person name="Dao Z."/>
            <person name="Luo G."/>
            <person name="Guo H."/>
            <person name="Ma Y."/>
            <person name="Sun W."/>
        </authorList>
    </citation>
    <scope>NUCLEOTIDE SEQUENCE [LARGE SCALE GENOMIC DNA]</scope>
    <source>
        <strain evidence="26">cv. br00</strain>
    </source>
</reference>
<dbReference type="GO" id="GO:0005789">
    <property type="term" value="C:endoplasmic reticulum membrane"/>
    <property type="evidence" value="ECO:0007669"/>
    <property type="project" value="UniProtKB-SubCell"/>
</dbReference>
<dbReference type="AlphaFoldDB" id="A0A5N5P510"/>
<dbReference type="InterPro" id="IPR011006">
    <property type="entry name" value="CheY-like_superfamily"/>
</dbReference>
<dbReference type="PRINTS" id="PR00344">
    <property type="entry name" value="BCTRLSENSOR"/>
</dbReference>
<proteinExistence type="inferred from homology"/>
<keyword evidence="18 22" id="KW-0472">Membrane</keyword>
<evidence type="ECO:0000259" key="24">
    <source>
        <dbReference type="PROSITE" id="PS50110"/>
    </source>
</evidence>
<keyword evidence="12" id="KW-0418">Kinase</keyword>
<dbReference type="InterPro" id="IPR029016">
    <property type="entry name" value="GAF-like_dom_sf"/>
</dbReference>
<gene>
    <name evidence="25" type="ORF">DKX38_001532</name>
</gene>
<evidence type="ECO:0000256" key="15">
    <source>
        <dbReference type="ARBA" id="ARBA00022989"/>
    </source>
</evidence>
<dbReference type="Gene3D" id="3.40.50.2300">
    <property type="match status" value="1"/>
</dbReference>
<dbReference type="GO" id="GO:0038199">
    <property type="term" value="F:ethylene receptor activity"/>
    <property type="evidence" value="ECO:0007669"/>
    <property type="project" value="TreeGrafter"/>
</dbReference>
<dbReference type="SUPFAM" id="SSF52172">
    <property type="entry name" value="CheY-like"/>
    <property type="match status" value="1"/>
</dbReference>
<keyword evidence="14" id="KW-0067">ATP-binding</keyword>
<dbReference type="GO" id="GO:0051740">
    <property type="term" value="F:ethylene binding"/>
    <property type="evidence" value="ECO:0007669"/>
    <property type="project" value="TreeGrafter"/>
</dbReference>
<evidence type="ECO:0000256" key="3">
    <source>
        <dbReference type="ARBA" id="ARBA00004477"/>
    </source>
</evidence>
<keyword evidence="26" id="KW-1185">Reference proteome</keyword>
<keyword evidence="20" id="KW-0675">Receptor</keyword>
<evidence type="ECO:0000256" key="19">
    <source>
        <dbReference type="ARBA" id="ARBA00023157"/>
    </source>
</evidence>
<dbReference type="SMART" id="SM00448">
    <property type="entry name" value="REC"/>
    <property type="match status" value="1"/>
</dbReference>
<dbReference type="Pfam" id="PF01590">
    <property type="entry name" value="GAF"/>
    <property type="match status" value="1"/>
</dbReference>
<keyword evidence="17" id="KW-0902">Two-component regulatory system</keyword>
<evidence type="ECO:0000256" key="8">
    <source>
        <dbReference type="ARBA" id="ARBA00022692"/>
    </source>
</evidence>
<keyword evidence="13" id="KW-0256">Endoplasmic reticulum</keyword>
<dbReference type="InterPro" id="IPR003661">
    <property type="entry name" value="HisK_dim/P_dom"/>
</dbReference>
<keyword evidence="8 22" id="KW-0812">Transmembrane</keyword>
<dbReference type="PANTHER" id="PTHR24423:SF615">
    <property type="entry name" value="ETHYLENE RECEPTOR 1"/>
    <property type="match status" value="1"/>
</dbReference>
<dbReference type="GO" id="GO:0010105">
    <property type="term" value="P:negative regulation of ethylene-activated signaling pathway"/>
    <property type="evidence" value="ECO:0007669"/>
    <property type="project" value="UniProtKB-ARBA"/>
</dbReference>
<dbReference type="GO" id="GO:0005524">
    <property type="term" value="F:ATP binding"/>
    <property type="evidence" value="ECO:0007669"/>
    <property type="project" value="UniProtKB-KW"/>
</dbReference>
<dbReference type="SMART" id="SM00387">
    <property type="entry name" value="HATPase_c"/>
    <property type="match status" value="1"/>
</dbReference>
<evidence type="ECO:0000256" key="16">
    <source>
        <dbReference type="ARBA" id="ARBA00023008"/>
    </source>
</evidence>
<evidence type="ECO:0000256" key="12">
    <source>
        <dbReference type="ARBA" id="ARBA00022777"/>
    </source>
</evidence>
<keyword evidence="9" id="KW-0479">Metal-binding</keyword>
<feature type="domain" description="Response regulatory" evidence="24">
    <location>
        <begin position="545"/>
        <end position="660"/>
    </location>
</feature>
<dbReference type="Gene3D" id="3.30.565.10">
    <property type="entry name" value="Histidine kinase-like ATPase, C-terminal domain"/>
    <property type="match status" value="1"/>
</dbReference>
<comment type="cofactor">
    <cofactor evidence="1">
        <name>Cu cation</name>
        <dbReference type="ChEBI" id="CHEBI:23378"/>
    </cofactor>
</comment>
<comment type="caution">
    <text evidence="25">The sequence shown here is derived from an EMBL/GenBank/DDBJ whole genome shotgun (WGS) entry which is preliminary data.</text>
</comment>
<keyword evidence="16" id="KW-0186">Copper</keyword>
<comment type="subunit">
    <text evidence="5">Homodimer; disulfide-linked.</text>
</comment>
<evidence type="ECO:0000256" key="13">
    <source>
        <dbReference type="ARBA" id="ARBA00022824"/>
    </source>
</evidence>
<dbReference type="Proteomes" id="UP000326939">
    <property type="component" value="Chromosome 1"/>
</dbReference>
<keyword evidence="11" id="KW-0936">Ethylene signaling pathway</keyword>
<dbReference type="FunFam" id="3.30.450.40:FF:000026">
    <property type="entry name" value="Ethylene response sensor"/>
    <property type="match status" value="1"/>
</dbReference>
<keyword evidence="15 22" id="KW-1133">Transmembrane helix</keyword>
<keyword evidence="7" id="KW-0808">Transferase</keyword>
<dbReference type="CDD" id="cd00082">
    <property type="entry name" value="HisKA"/>
    <property type="match status" value="1"/>
</dbReference>
<evidence type="ECO:0000313" key="26">
    <source>
        <dbReference type="Proteomes" id="UP000326939"/>
    </source>
</evidence>
<evidence type="ECO:0000256" key="18">
    <source>
        <dbReference type="ARBA" id="ARBA00023136"/>
    </source>
</evidence>
<evidence type="ECO:0000256" key="20">
    <source>
        <dbReference type="ARBA" id="ARBA00023170"/>
    </source>
</evidence>
<evidence type="ECO:0000256" key="2">
    <source>
        <dbReference type="ARBA" id="ARBA00003286"/>
    </source>
</evidence>
<feature type="domain" description="Histidine kinase" evidence="23">
    <location>
        <begin position="288"/>
        <end position="521"/>
    </location>
</feature>
<evidence type="ECO:0008006" key="27">
    <source>
        <dbReference type="Google" id="ProtNLM"/>
    </source>
</evidence>
<dbReference type="InterPro" id="IPR004358">
    <property type="entry name" value="Sig_transdc_His_kin-like_C"/>
</dbReference>
<dbReference type="InterPro" id="IPR005467">
    <property type="entry name" value="His_kinase_dom"/>
</dbReference>
<dbReference type="FunFam" id="3.30.565.10:FF:000030">
    <property type="entry name" value="Ethylene receptor 1"/>
    <property type="match status" value="1"/>
</dbReference>
<feature type="transmembrane region" description="Helical" evidence="22">
    <location>
        <begin position="53"/>
        <end position="72"/>
    </location>
</feature>
<dbReference type="SUPFAM" id="SSF55781">
    <property type="entry name" value="GAF domain-like"/>
    <property type="match status" value="1"/>
</dbReference>
<evidence type="ECO:0000256" key="21">
    <source>
        <dbReference type="PROSITE-ProRule" id="PRU00169"/>
    </source>
</evidence>
<keyword evidence="10" id="KW-0547">Nucleotide-binding</keyword>
<evidence type="ECO:0000313" key="25">
    <source>
        <dbReference type="EMBL" id="KAB5574338.1"/>
    </source>
</evidence>
<dbReference type="Pfam" id="PF00072">
    <property type="entry name" value="Response_reg"/>
    <property type="match status" value="1"/>
</dbReference>
<feature type="transmembrane region" description="Helical" evidence="22">
    <location>
        <begin position="20"/>
        <end position="41"/>
    </location>
</feature>
<evidence type="ECO:0000256" key="10">
    <source>
        <dbReference type="ARBA" id="ARBA00022741"/>
    </source>
</evidence>
<evidence type="ECO:0000256" key="17">
    <source>
        <dbReference type="ARBA" id="ARBA00023012"/>
    </source>
</evidence>
<comment type="similarity">
    <text evidence="4">Belongs to the ethylene receptor family.</text>
</comment>
<name>A0A5N5P510_9ROSI</name>
<keyword evidence="6 21" id="KW-0597">Phosphoprotein</keyword>
<dbReference type="SUPFAM" id="SSF55874">
    <property type="entry name" value="ATPase domain of HSP90 chaperone/DNA topoisomerase II/histidine kinase"/>
    <property type="match status" value="1"/>
</dbReference>
<evidence type="ECO:0000256" key="1">
    <source>
        <dbReference type="ARBA" id="ARBA00001935"/>
    </source>
</evidence>
<evidence type="ECO:0000256" key="7">
    <source>
        <dbReference type="ARBA" id="ARBA00022679"/>
    </source>
</evidence>
<evidence type="ECO:0000256" key="22">
    <source>
        <dbReference type="SAM" id="Phobius"/>
    </source>
</evidence>
<evidence type="ECO:0000256" key="14">
    <source>
        <dbReference type="ARBA" id="ARBA00022840"/>
    </source>
</evidence>
<dbReference type="PROSITE" id="PS50109">
    <property type="entry name" value="HIS_KIN"/>
    <property type="match status" value="1"/>
</dbReference>
<organism evidence="25 26">
    <name type="scientific">Salix brachista</name>
    <dbReference type="NCBI Taxonomy" id="2182728"/>
    <lineage>
        <taxon>Eukaryota</taxon>
        <taxon>Viridiplantae</taxon>
        <taxon>Streptophyta</taxon>
        <taxon>Embryophyta</taxon>
        <taxon>Tracheophyta</taxon>
        <taxon>Spermatophyta</taxon>
        <taxon>Magnoliopsida</taxon>
        <taxon>eudicotyledons</taxon>
        <taxon>Gunneridae</taxon>
        <taxon>Pentapetalae</taxon>
        <taxon>rosids</taxon>
        <taxon>fabids</taxon>
        <taxon>Malpighiales</taxon>
        <taxon>Salicaceae</taxon>
        <taxon>Saliceae</taxon>
        <taxon>Salix</taxon>
    </lineage>
</organism>
<accession>A0A5N5P510</accession>
<feature type="modified residue" description="4-aspartylphosphate" evidence="21">
    <location>
        <position position="593"/>
    </location>
</feature>
<protein>
    <recommendedName>
        <fullName evidence="27">Ethylene receptor</fullName>
    </recommendedName>
</protein>
<dbReference type="Gene3D" id="3.30.450.40">
    <property type="match status" value="1"/>
</dbReference>
<evidence type="ECO:0000256" key="11">
    <source>
        <dbReference type="ARBA" id="ARBA00022745"/>
    </source>
</evidence>
<feature type="transmembrane region" description="Helical" evidence="22">
    <location>
        <begin position="92"/>
        <end position="113"/>
    </location>
</feature>
<dbReference type="InterPro" id="IPR003018">
    <property type="entry name" value="GAF"/>
</dbReference>
<comment type="function">
    <text evidence="2">May act early in the ethylene signal transduction pathway, possibly as an ethylene receptor, or as a regulator of the pathway.</text>
</comment>
<dbReference type="InterPro" id="IPR003594">
    <property type="entry name" value="HATPase_dom"/>
</dbReference>
<sequence>MESCNCIEPQWPAEELLMKYQYISDFFIALAYFSIPLELIYFVKKSAVFPYRWVLVQFGAFIVLCGATHLISLWTFSMHSRTVAVVMTTAKVLTAAVSCATALMLVHIIPDLLSVKTRELFLKNKAAELDREMGLIRTQEETGRHVRMLTHEIRSTLDRHTILKTTLVELGRTLALEECALWMPTRTGLELQLSYTLRQQNPVGYTVPIQLPVINQVFSSNHALKISPNSPVARLRPLSGKYMPGEVVAVRVPLLHLSNFQINDWPELSTRRYALMVLMLPSDSARQWHVHELELVEVVADQETELTPEQRLMVETILKSSNLLATLINDVLDLSKLEDGSLRLDLGSFNLHTVFREVLNLIKPITSVKKLPITLNLAPDLPVYAIGDEKRLMQTILNVVGNAVKFSKEGSISITAFVAKSESLRDSRAPDFFPVLSDNHFYLRVQVKDAGQGINPQDIPKLFTKFVHNQTLATRNSSGSGLGLAICKRFVNLMEGHFWIESEGLGKGCMAIFIVKLGIPEKTSESKNPFLPKANHGQTAFPGLKVLVLDENGVSRMATKGLLVQLGCDVTTVSSRDECLHVVSQDHKVVCIDVCMPDGFEAAARLHEKFTKNHERPLIVALTGNTDKVTKENCMRIGIDGVILKPFSVDKMRSVLSDLLEHRVLFEAM</sequence>
<keyword evidence="19" id="KW-1015">Disulfide bond</keyword>
<evidence type="ECO:0000256" key="4">
    <source>
        <dbReference type="ARBA" id="ARBA00009842"/>
    </source>
</evidence>
<evidence type="ECO:0000256" key="9">
    <source>
        <dbReference type="ARBA" id="ARBA00022723"/>
    </source>
</evidence>
<dbReference type="GO" id="GO:0000155">
    <property type="term" value="F:phosphorelay sensor kinase activity"/>
    <property type="evidence" value="ECO:0007669"/>
    <property type="project" value="InterPro"/>
</dbReference>
<dbReference type="PANTHER" id="PTHR24423">
    <property type="entry name" value="TWO-COMPONENT SENSOR HISTIDINE KINASE"/>
    <property type="match status" value="1"/>
</dbReference>
<dbReference type="Pfam" id="PF25487">
    <property type="entry name" value="ETR1_N"/>
    <property type="match status" value="1"/>
</dbReference>
<dbReference type="EMBL" id="VDCV01000001">
    <property type="protein sequence ID" value="KAB5574338.1"/>
    <property type="molecule type" value="Genomic_DNA"/>
</dbReference>
<evidence type="ECO:0000256" key="6">
    <source>
        <dbReference type="ARBA" id="ARBA00022553"/>
    </source>
</evidence>
<dbReference type="GO" id="GO:0046872">
    <property type="term" value="F:metal ion binding"/>
    <property type="evidence" value="ECO:0007669"/>
    <property type="project" value="UniProtKB-KW"/>
</dbReference>
<dbReference type="InterPro" id="IPR058544">
    <property type="entry name" value="ETR1_N"/>
</dbReference>
<evidence type="ECO:0000259" key="23">
    <source>
        <dbReference type="PROSITE" id="PS50109"/>
    </source>
</evidence>
<dbReference type="Pfam" id="PF02518">
    <property type="entry name" value="HATPase_c"/>
    <property type="match status" value="1"/>
</dbReference>
<dbReference type="InterPro" id="IPR036890">
    <property type="entry name" value="HATPase_C_sf"/>
</dbReference>
<evidence type="ECO:0000256" key="5">
    <source>
        <dbReference type="ARBA" id="ARBA00011748"/>
    </source>
</evidence>